<dbReference type="GO" id="GO:0006355">
    <property type="term" value="P:regulation of DNA-templated transcription"/>
    <property type="evidence" value="ECO:0007669"/>
    <property type="project" value="InterPro"/>
</dbReference>
<feature type="region of interest" description="Disordered" evidence="3">
    <location>
        <begin position="233"/>
        <end position="279"/>
    </location>
</feature>
<evidence type="ECO:0000313" key="7">
    <source>
        <dbReference type="Proteomes" id="UP000215914"/>
    </source>
</evidence>
<dbReference type="FunCoup" id="A0A251VNN3">
    <property type="interactions" value="3197"/>
</dbReference>
<dbReference type="InParanoid" id="A0A251VNN3"/>
<evidence type="ECO:0000313" key="6">
    <source>
        <dbReference type="EMBL" id="OTG37064.1"/>
    </source>
</evidence>
<reference evidence="5" key="3">
    <citation type="submission" date="2020-06" db="EMBL/GenBank/DDBJ databases">
        <title>Helianthus annuus Genome sequencing and assembly Release 2.</title>
        <authorList>
            <person name="Gouzy J."/>
            <person name="Langlade N."/>
            <person name="Munos S."/>
        </authorList>
    </citation>
    <scope>NUCLEOTIDE SEQUENCE</scope>
    <source>
        <tissue evidence="5">Leaves</tissue>
    </source>
</reference>
<reference evidence="6" key="2">
    <citation type="submission" date="2017-02" db="EMBL/GenBank/DDBJ databases">
        <title>Sunflower complete genome.</title>
        <authorList>
            <person name="Langlade N."/>
            <person name="Munos S."/>
        </authorList>
    </citation>
    <scope>NUCLEOTIDE SEQUENCE [LARGE SCALE GENOMIC DNA]</scope>
    <source>
        <tissue evidence="6">Leaves</tissue>
    </source>
</reference>
<accession>A0A251VNN3</accession>
<dbReference type="PANTHER" id="PTHR31662:SF107">
    <property type="entry name" value="TRANSCRIPTION FACTOR GEBP FAMILY"/>
    <property type="match status" value="1"/>
</dbReference>
<feature type="coiled-coil region" evidence="2">
    <location>
        <begin position="164"/>
        <end position="191"/>
    </location>
</feature>
<evidence type="ECO:0000256" key="1">
    <source>
        <dbReference type="ARBA" id="ARBA00010820"/>
    </source>
</evidence>
<dbReference type="PANTHER" id="PTHR31662">
    <property type="entry name" value="BNAANNG10740D PROTEIN-RELATED"/>
    <property type="match status" value="1"/>
</dbReference>
<dbReference type="AlphaFoldDB" id="A0A251VNN3"/>
<feature type="compositionally biased region" description="Acidic residues" evidence="3">
    <location>
        <begin position="41"/>
        <end position="61"/>
    </location>
</feature>
<sequence length="410" mass="44964">MASDDEHHTTTAYEQDLDDEEQSDDEIDEQQQQQQHHQNIDEEDDVVSIDDDEEEEDDAVSDDSTSSAAGEVTIAVAGSLPTVTTPIAATPTTATTTTASIVRSDAIIEPKKPLDDSRRLFQRLWTDEDEIELLQGFLEYTTQRGANSSHHHDTTAFYDQIRGKLQLEFNKNQLVEKLRRLKKKYRNVLAKTSGGKEYVFKSPHDQATFDLCCKIWNEPVAVSAVSVPVMADGGGFDDDEAQNPNPNHSTGYNLSEHNGNGIGDPNSSEKKAPRPRKRSRLSAIKIEENYTQQQQYGQGMGAGAGAGAGASNSNAAVSNLVEETVKSCLLPLFKELVNNSPNGGLGLGLGLGGMGGNTFGSSMNFPIGDMSDEKWRKQHILELEVYSKRLGLMQDQIKSKLEELRSMGSI</sequence>
<gene>
    <name evidence="6" type="ORF">HannXRQ_Chr01g0014741</name>
    <name evidence="5" type="ORF">HanXRQr2_Chr01g0022591</name>
</gene>
<feature type="region of interest" description="Disordered" evidence="3">
    <location>
        <begin position="1"/>
        <end position="69"/>
    </location>
</feature>
<dbReference type="GO" id="GO:0005634">
    <property type="term" value="C:nucleus"/>
    <property type="evidence" value="ECO:0000318"/>
    <property type="project" value="GO_Central"/>
</dbReference>
<protein>
    <submittedName>
        <fullName evidence="5">Transcription factor GeBP family</fullName>
    </submittedName>
</protein>
<proteinExistence type="inferred from homology"/>
<evidence type="ECO:0000256" key="3">
    <source>
        <dbReference type="SAM" id="MobiDB-lite"/>
    </source>
</evidence>
<feature type="compositionally biased region" description="Polar residues" evidence="3">
    <location>
        <begin position="242"/>
        <end position="258"/>
    </location>
</feature>
<feature type="compositionally biased region" description="Acidic residues" evidence="3">
    <location>
        <begin position="15"/>
        <end position="29"/>
    </location>
</feature>
<dbReference type="EMBL" id="CM007890">
    <property type="protein sequence ID" value="OTG37064.1"/>
    <property type="molecule type" value="Genomic_DNA"/>
</dbReference>
<keyword evidence="7" id="KW-1185">Reference proteome</keyword>
<dbReference type="Gramene" id="mRNA:HanXRQr2_Chr01g0022591">
    <property type="protein sequence ID" value="CDS:HanXRQr2_Chr01g0022591.1"/>
    <property type="gene ID" value="HanXRQr2_Chr01g0022591"/>
</dbReference>
<reference evidence="5 7" key="1">
    <citation type="journal article" date="2017" name="Nature">
        <title>The sunflower genome provides insights into oil metabolism, flowering and Asterid evolution.</title>
        <authorList>
            <person name="Badouin H."/>
            <person name="Gouzy J."/>
            <person name="Grassa C.J."/>
            <person name="Murat F."/>
            <person name="Staton S.E."/>
            <person name="Cottret L."/>
            <person name="Lelandais-Briere C."/>
            <person name="Owens G.L."/>
            <person name="Carrere S."/>
            <person name="Mayjonade B."/>
            <person name="Legrand L."/>
            <person name="Gill N."/>
            <person name="Kane N.C."/>
            <person name="Bowers J.E."/>
            <person name="Hubner S."/>
            <person name="Bellec A."/>
            <person name="Berard A."/>
            <person name="Berges H."/>
            <person name="Blanchet N."/>
            <person name="Boniface M.C."/>
            <person name="Brunel D."/>
            <person name="Catrice O."/>
            <person name="Chaidir N."/>
            <person name="Claudel C."/>
            <person name="Donnadieu C."/>
            <person name="Faraut T."/>
            <person name="Fievet G."/>
            <person name="Helmstetter N."/>
            <person name="King M."/>
            <person name="Knapp S.J."/>
            <person name="Lai Z."/>
            <person name="Le Paslier M.C."/>
            <person name="Lippi Y."/>
            <person name="Lorenzon L."/>
            <person name="Mandel J.R."/>
            <person name="Marage G."/>
            <person name="Marchand G."/>
            <person name="Marquand E."/>
            <person name="Bret-Mestries E."/>
            <person name="Morien E."/>
            <person name="Nambeesan S."/>
            <person name="Nguyen T."/>
            <person name="Pegot-Espagnet P."/>
            <person name="Pouilly N."/>
            <person name="Raftis F."/>
            <person name="Sallet E."/>
            <person name="Schiex T."/>
            <person name="Thomas J."/>
            <person name="Vandecasteele C."/>
            <person name="Vares D."/>
            <person name="Vear F."/>
            <person name="Vautrin S."/>
            <person name="Crespi M."/>
            <person name="Mangin B."/>
            <person name="Burke J.M."/>
            <person name="Salse J."/>
            <person name="Munos S."/>
            <person name="Vincourt P."/>
            <person name="Rieseberg L.H."/>
            <person name="Langlade N.B."/>
        </authorList>
    </citation>
    <scope>NUCLEOTIDE SEQUENCE [LARGE SCALE GENOMIC DNA]</scope>
    <source>
        <strain evidence="7">cv. SF193</strain>
        <tissue evidence="5">Leaves</tissue>
    </source>
</reference>
<evidence type="ECO:0000259" key="4">
    <source>
        <dbReference type="Pfam" id="PF04504"/>
    </source>
</evidence>
<organism evidence="6 7">
    <name type="scientific">Helianthus annuus</name>
    <name type="common">Common sunflower</name>
    <dbReference type="NCBI Taxonomy" id="4232"/>
    <lineage>
        <taxon>Eukaryota</taxon>
        <taxon>Viridiplantae</taxon>
        <taxon>Streptophyta</taxon>
        <taxon>Embryophyta</taxon>
        <taxon>Tracheophyta</taxon>
        <taxon>Spermatophyta</taxon>
        <taxon>Magnoliopsida</taxon>
        <taxon>eudicotyledons</taxon>
        <taxon>Gunneridae</taxon>
        <taxon>Pentapetalae</taxon>
        <taxon>asterids</taxon>
        <taxon>campanulids</taxon>
        <taxon>Asterales</taxon>
        <taxon>Asteraceae</taxon>
        <taxon>Asteroideae</taxon>
        <taxon>Heliantheae alliance</taxon>
        <taxon>Heliantheae</taxon>
        <taxon>Helianthus</taxon>
    </lineage>
</organism>
<dbReference type="OMA" id="LWMDEDE"/>
<dbReference type="STRING" id="4232.A0A251VNN3"/>
<keyword evidence="2" id="KW-0175">Coiled coil</keyword>
<dbReference type="InterPro" id="IPR007592">
    <property type="entry name" value="GEBP"/>
</dbReference>
<evidence type="ECO:0000313" key="5">
    <source>
        <dbReference type="EMBL" id="KAF5822101.1"/>
    </source>
</evidence>
<comment type="similarity">
    <text evidence="1">Belongs to the GeBP family.</text>
</comment>
<dbReference type="InterPro" id="IPR053932">
    <property type="entry name" value="GeBP-like_DBD"/>
</dbReference>
<dbReference type="Pfam" id="PF04504">
    <property type="entry name" value="GeBP-like_DBD"/>
    <property type="match status" value="1"/>
</dbReference>
<name>A0A251VNN3_HELAN</name>
<dbReference type="OrthoDB" id="669440at2759"/>
<dbReference type="EMBL" id="MNCJ02000316">
    <property type="protein sequence ID" value="KAF5822101.1"/>
    <property type="molecule type" value="Genomic_DNA"/>
</dbReference>
<dbReference type="Proteomes" id="UP000215914">
    <property type="component" value="Chromosome 1"/>
</dbReference>
<evidence type="ECO:0000256" key="2">
    <source>
        <dbReference type="SAM" id="Coils"/>
    </source>
</evidence>
<feature type="domain" description="Glabrous enhancer-binding protein-like DBD" evidence="4">
    <location>
        <begin position="121"/>
        <end position="217"/>
    </location>
</feature>